<organism evidence="2 3">
    <name type="scientific">Diploscapter pachys</name>
    <dbReference type="NCBI Taxonomy" id="2018661"/>
    <lineage>
        <taxon>Eukaryota</taxon>
        <taxon>Metazoa</taxon>
        <taxon>Ecdysozoa</taxon>
        <taxon>Nematoda</taxon>
        <taxon>Chromadorea</taxon>
        <taxon>Rhabditida</taxon>
        <taxon>Rhabditina</taxon>
        <taxon>Rhabditomorpha</taxon>
        <taxon>Rhabditoidea</taxon>
        <taxon>Rhabditidae</taxon>
        <taxon>Diploscapter</taxon>
    </lineage>
</organism>
<evidence type="ECO:0000256" key="1">
    <source>
        <dbReference type="SAM" id="MobiDB-lite"/>
    </source>
</evidence>
<dbReference type="AlphaFoldDB" id="A0A2A2L2S3"/>
<feature type="compositionally biased region" description="Low complexity" evidence="1">
    <location>
        <begin position="344"/>
        <end position="360"/>
    </location>
</feature>
<reference evidence="2 3" key="1">
    <citation type="journal article" date="2017" name="Curr. Biol.">
        <title>Genome architecture and evolution of a unichromosomal asexual nematode.</title>
        <authorList>
            <person name="Fradin H."/>
            <person name="Zegar C."/>
            <person name="Gutwein M."/>
            <person name="Lucas J."/>
            <person name="Kovtun M."/>
            <person name="Corcoran D."/>
            <person name="Baugh L.R."/>
            <person name="Kiontke K."/>
            <person name="Gunsalus K."/>
            <person name="Fitch D.H."/>
            <person name="Piano F."/>
        </authorList>
    </citation>
    <scope>NUCLEOTIDE SEQUENCE [LARGE SCALE GENOMIC DNA]</scope>
    <source>
        <strain evidence="2">PF1309</strain>
    </source>
</reference>
<dbReference type="Gene3D" id="1.25.10.10">
    <property type="entry name" value="Leucine-rich Repeat Variant"/>
    <property type="match status" value="1"/>
</dbReference>
<sequence length="720" mass="80042">MAITNSDPRANPRAIVEQLKRFVQYADAPPTANGFSLSDAGFVLLSLKEQLLGDSPRNMHFCQEFISKPLNGLELLGKVVIVLQGIVNTTQGSGSKLSNLISRTNSSTSRKRKAAVAEADCIECIKILLEKLETAWRPFLESSTGLDAVLFSVNSPQLDSKCYALEILLLLLEQTQGFIILFRALTVLAARNKDYLRLSIFVNQLKHGLHTYKLHIQILIVRLFNKLLSTAPTSTHRNLVKSEAALANFSSEYVEKLIANLPQAPSGVDLLIEELNVWKSLNSAAAYGKTPTHNSIYGFTEGDTDTSQSERGRRLRTGPIYKYPMSNTTVMKNVEKQRLKKQTAAMASGSGSGSRASMPSFYETGGTRGSSSYYQPERKSVTLSTNRAWNDGSYSPPPSSRMGYATEKRPISMSGMRRAKSESTMAFPMHRDDLEPFETQPKGLKRFDEGQAIYHPIHQTKALSRSVHDLSMRGNDGFTDLRPSSARPSSALQNRPLQRISLSPQASVGINSDSSPNNPPRQRMTSPLVSPRARFADPPIVPEAQQPHGGFSYLFPTAPVVASVVPKRAITPEPYPKQVKEKSNEDRIFFSNQASFSRPPSAVAYAQRELLSPSSTHNQEQEVYETSFRPSYTENGQVVYIPINTPDGRKIYKGSSSRRQANEDYATESRSSSRQKVRSPSINMNIGEDVREALSQFNYLDEYDNSSLRGNKDREVSYHF</sequence>
<feature type="region of interest" description="Disordered" evidence="1">
    <location>
        <begin position="341"/>
        <end position="417"/>
    </location>
</feature>
<gene>
    <name evidence="2" type="ORF">WR25_23604</name>
</gene>
<dbReference type="InterPro" id="IPR016024">
    <property type="entry name" value="ARM-type_fold"/>
</dbReference>
<evidence type="ECO:0008006" key="4">
    <source>
        <dbReference type="Google" id="ProtNLM"/>
    </source>
</evidence>
<accession>A0A2A2L2S3</accession>
<feature type="region of interest" description="Disordered" evidence="1">
    <location>
        <begin position="474"/>
        <end position="534"/>
    </location>
</feature>
<feature type="compositionally biased region" description="Polar residues" evidence="1">
    <location>
        <begin position="486"/>
        <end position="516"/>
    </location>
</feature>
<feature type="compositionally biased region" description="Polar residues" evidence="1">
    <location>
        <begin position="668"/>
        <end position="684"/>
    </location>
</feature>
<dbReference type="Proteomes" id="UP000218231">
    <property type="component" value="Unassembled WGS sequence"/>
</dbReference>
<keyword evidence="3" id="KW-1185">Reference proteome</keyword>
<dbReference type="OrthoDB" id="5829537at2759"/>
<dbReference type="SUPFAM" id="SSF48371">
    <property type="entry name" value="ARM repeat"/>
    <property type="match status" value="1"/>
</dbReference>
<proteinExistence type="predicted"/>
<evidence type="ECO:0000313" key="2">
    <source>
        <dbReference type="EMBL" id="PAV80439.1"/>
    </source>
</evidence>
<protein>
    <recommendedName>
        <fullName evidence="4">GBD/FH3 domain-containing protein</fullName>
    </recommendedName>
</protein>
<name>A0A2A2L2S3_9BILA</name>
<evidence type="ECO:0000313" key="3">
    <source>
        <dbReference type="Proteomes" id="UP000218231"/>
    </source>
</evidence>
<dbReference type="InterPro" id="IPR011989">
    <property type="entry name" value="ARM-like"/>
</dbReference>
<dbReference type="EMBL" id="LIAE01007273">
    <property type="protein sequence ID" value="PAV80439.1"/>
    <property type="molecule type" value="Genomic_DNA"/>
</dbReference>
<comment type="caution">
    <text evidence="2">The sequence shown here is derived from an EMBL/GenBank/DDBJ whole genome shotgun (WGS) entry which is preliminary data.</text>
</comment>
<feature type="region of interest" description="Disordered" evidence="1">
    <location>
        <begin position="649"/>
        <end position="685"/>
    </location>
</feature>